<dbReference type="FunFam" id="3.30.40.10:FF:000145">
    <property type="entry name" value="RING finger protein 145"/>
    <property type="match status" value="1"/>
</dbReference>
<evidence type="ECO:0000256" key="4">
    <source>
        <dbReference type="ARBA" id="ARBA00022771"/>
    </source>
</evidence>
<feature type="compositionally biased region" description="Basic and acidic residues" evidence="10">
    <location>
        <begin position="603"/>
        <end position="620"/>
    </location>
</feature>
<evidence type="ECO:0000256" key="3">
    <source>
        <dbReference type="ARBA" id="ARBA00022723"/>
    </source>
</evidence>
<evidence type="ECO:0000313" key="13">
    <source>
        <dbReference type="Ensembl" id="ENSOKIP00005009596.1"/>
    </source>
</evidence>
<dbReference type="InterPro" id="IPR011016">
    <property type="entry name" value="Znf_RING-CH"/>
</dbReference>
<sequence length="1091" mass="124467">MPRLEDVANIVLRVPSILVLDLLYKCDIDSFTEHLRAKNEDMLFKYKYVIWNLYYLGHVINVVMLLLPLRHIVKLYLYILTTLLFYVGHQISKDYVHGEVQYGYDGALYLDSQAFNRFVSSLTSQVILSTLCAFLMKTRKVWLFSAHLLPLLARLCAMPHNTLLLVNSFSTALTGIGVAMFLLSNLFVPYRLARAAYSELLQLEVIELYRLLAVTISLWNQFAVPVLFSVFWSVLFVVQLCSYSMTNNTTGSHEGVLFFLLTSVSECCVTPYSLLGLTSVVSYLGLGLLNLTKFYLGGYTAVQNDNVMHRGVTEGVTLLLLALQTGLLDMQALQRTFLLSIILFIVVTSTLQSMIEITDPIILALGASRNRSLWKHFRGLSMCLVLLVFPGYMAYKISQFFHMDFWLLILVSSCMLTSLQVTGTLLIYSLFMVDLSCSDPIDSLDEIIYWVNAVSRVLEFVVALCVVAYGTWESLFGEWSWMGASVIIIHCYFNVWLRAQTGWRSFLLRQEAAKKINSLPRATANQLQQHNDVCAICFQEMSSAVLTYCGHFFHGNCLRKWLYVQETCPMCHQAVRPTPPAPAHTAGDFQAAPLPSRGTGPGRVEERRRSRDQTPGRDATHQPPANLLSPGSPDQQEGTESLGEGTSGSDREDRTGRPLRKPVQDLHFSSTGDFVGFVSPGSSEGSPSPRKQNLEPWDGAHPTNRYNGEGVDYTIKGLLVQSAPKEQNGRVLTRVNGARENCQTENNIVGENQCRPMSGTTTRKTSRSKSVSGIGDVTQQIREHRGRPRSHTLDGGHAQQDESQSELDTPWDVKSTRRQRSRLRSSTRTEEEGLRHNRTEEEGLRHSRTEEEGLSHNRTEEEGLRHNRTEEEGLRHNRTEEEGLRHSRTEEEGLRHSRTEEEGLRHSRTEEEGLRHSRTEEEGLRHSRTEEEGLRHSRTEEEGLRHSRTEEEGLRHSRTEEEGLRHSRTEEEGLRHSRTEEEGLRHSRTEEEGLRHSRTEEEGLRHSRTEEEGLRHNRTEEEGLRHSRTEEEGLRHSRTEGLRHNRTEEEGLRHNRTEEEGLRHNRTEEEGLRHSRTEEEGLRHNSTLAKW</sequence>
<protein>
    <recommendedName>
        <fullName evidence="8">RING finger protein 145</fullName>
    </recommendedName>
</protein>
<dbReference type="PANTHER" id="PTHR22763">
    <property type="entry name" value="RING ZINC FINGER PROTEIN"/>
    <property type="match status" value="1"/>
</dbReference>
<reference evidence="13" key="1">
    <citation type="submission" date="2025-08" db="UniProtKB">
        <authorList>
            <consortium name="Ensembl"/>
        </authorList>
    </citation>
    <scope>IDENTIFICATION</scope>
</reference>
<dbReference type="InterPro" id="IPR050731">
    <property type="entry name" value="HRD1_E3_ubiq-ligases"/>
</dbReference>
<feature type="transmembrane region" description="Helical" evidence="11">
    <location>
        <begin position="48"/>
        <end position="68"/>
    </location>
</feature>
<organism evidence="13 14">
    <name type="scientific">Oncorhynchus kisutch</name>
    <name type="common">Coho salmon</name>
    <name type="synonym">Salmo kisutch</name>
    <dbReference type="NCBI Taxonomy" id="8019"/>
    <lineage>
        <taxon>Eukaryota</taxon>
        <taxon>Metazoa</taxon>
        <taxon>Chordata</taxon>
        <taxon>Craniata</taxon>
        <taxon>Vertebrata</taxon>
        <taxon>Euteleostomi</taxon>
        <taxon>Actinopterygii</taxon>
        <taxon>Neopterygii</taxon>
        <taxon>Teleostei</taxon>
        <taxon>Protacanthopterygii</taxon>
        <taxon>Salmoniformes</taxon>
        <taxon>Salmonidae</taxon>
        <taxon>Salmoninae</taxon>
        <taxon>Oncorhynchus</taxon>
    </lineage>
</organism>
<feature type="transmembrane region" description="Helical" evidence="11">
    <location>
        <begin position="225"/>
        <end position="243"/>
    </location>
</feature>
<dbReference type="SMART" id="SM00744">
    <property type="entry name" value="RINGv"/>
    <property type="match status" value="1"/>
</dbReference>
<feature type="compositionally biased region" description="Basic and acidic residues" evidence="10">
    <location>
        <begin position="827"/>
        <end position="1083"/>
    </location>
</feature>
<evidence type="ECO:0000256" key="7">
    <source>
        <dbReference type="ARBA" id="ARBA00023136"/>
    </source>
</evidence>
<keyword evidence="4 9" id="KW-0863">Zinc-finger</keyword>
<feature type="region of interest" description="Disordered" evidence="10">
    <location>
        <begin position="577"/>
        <end position="705"/>
    </location>
</feature>
<keyword evidence="7 11" id="KW-0472">Membrane</keyword>
<evidence type="ECO:0000259" key="12">
    <source>
        <dbReference type="PROSITE" id="PS50089"/>
    </source>
</evidence>
<name>A0A8C7CTF4_ONCKI</name>
<gene>
    <name evidence="13" type="primary">LOC109880868</name>
</gene>
<feature type="transmembrane region" description="Helical" evidence="11">
    <location>
        <begin position="447"/>
        <end position="472"/>
    </location>
</feature>
<feature type="domain" description="RING-type" evidence="12">
    <location>
        <begin position="534"/>
        <end position="572"/>
    </location>
</feature>
<dbReference type="GeneID" id="109880868"/>
<accession>A0A8C7CTF4</accession>
<dbReference type="KEGG" id="oki:109880868"/>
<evidence type="ECO:0000256" key="10">
    <source>
        <dbReference type="SAM" id="MobiDB-lite"/>
    </source>
</evidence>
<dbReference type="GeneTree" id="ENSGT00940000165044"/>
<dbReference type="SUPFAM" id="SSF57850">
    <property type="entry name" value="RING/U-box"/>
    <property type="match status" value="1"/>
</dbReference>
<dbReference type="InterPro" id="IPR025754">
    <property type="entry name" value="TRC8_N_dom"/>
</dbReference>
<feature type="compositionally biased region" description="Low complexity" evidence="10">
    <location>
        <begin position="638"/>
        <end position="648"/>
    </location>
</feature>
<evidence type="ECO:0000256" key="9">
    <source>
        <dbReference type="PROSITE-ProRule" id="PRU00175"/>
    </source>
</evidence>
<dbReference type="Proteomes" id="UP000694557">
    <property type="component" value="Unassembled WGS sequence"/>
</dbReference>
<dbReference type="CDD" id="cd16476">
    <property type="entry name" value="RING-H2_RNF139-like"/>
    <property type="match status" value="1"/>
</dbReference>
<reference evidence="13" key="2">
    <citation type="submission" date="2025-09" db="UniProtKB">
        <authorList>
            <consortium name="Ensembl"/>
        </authorList>
    </citation>
    <scope>IDENTIFICATION</scope>
</reference>
<dbReference type="GO" id="GO:0012505">
    <property type="term" value="C:endomembrane system"/>
    <property type="evidence" value="ECO:0007669"/>
    <property type="project" value="TreeGrafter"/>
</dbReference>
<feature type="transmembrane region" description="Helical" evidence="11">
    <location>
        <begin position="280"/>
        <end position="302"/>
    </location>
</feature>
<keyword evidence="2 11" id="KW-0812">Transmembrane</keyword>
<keyword evidence="14" id="KW-1185">Reference proteome</keyword>
<evidence type="ECO:0000256" key="6">
    <source>
        <dbReference type="ARBA" id="ARBA00022989"/>
    </source>
</evidence>
<comment type="subcellular location">
    <subcellularLocation>
        <location evidence="1">Membrane</location>
        <topology evidence="1">Multi-pass membrane protein</topology>
    </subcellularLocation>
</comment>
<feature type="transmembrane region" description="Helical" evidence="11">
    <location>
        <begin position="75"/>
        <end position="92"/>
    </location>
</feature>
<proteinExistence type="predicted"/>
<dbReference type="AlphaFoldDB" id="A0A8C7CTF4"/>
<feature type="transmembrane region" description="Helical" evidence="11">
    <location>
        <begin position="118"/>
        <end position="136"/>
    </location>
</feature>
<dbReference type="GO" id="GO:0036503">
    <property type="term" value="P:ERAD pathway"/>
    <property type="evidence" value="ECO:0007669"/>
    <property type="project" value="TreeGrafter"/>
</dbReference>
<dbReference type="Pfam" id="PF13705">
    <property type="entry name" value="TRC8_N"/>
    <property type="match status" value="1"/>
</dbReference>
<feature type="transmembrane region" description="Helical" evidence="11">
    <location>
        <begin position="166"/>
        <end position="188"/>
    </location>
</feature>
<evidence type="ECO:0000256" key="1">
    <source>
        <dbReference type="ARBA" id="ARBA00004141"/>
    </source>
</evidence>
<feature type="region of interest" description="Disordered" evidence="10">
    <location>
        <begin position="750"/>
        <end position="1091"/>
    </location>
</feature>
<dbReference type="Pfam" id="PF13639">
    <property type="entry name" value="zf-RING_2"/>
    <property type="match status" value="1"/>
</dbReference>
<dbReference type="RefSeq" id="XP_031643501.1">
    <property type="nucleotide sequence ID" value="XM_031787641.1"/>
</dbReference>
<dbReference type="InterPro" id="IPR013083">
    <property type="entry name" value="Znf_RING/FYVE/PHD"/>
</dbReference>
<dbReference type="GO" id="GO:0008270">
    <property type="term" value="F:zinc ion binding"/>
    <property type="evidence" value="ECO:0007669"/>
    <property type="project" value="UniProtKB-KW"/>
</dbReference>
<evidence type="ECO:0000256" key="11">
    <source>
        <dbReference type="SAM" id="Phobius"/>
    </source>
</evidence>
<evidence type="ECO:0000313" key="14">
    <source>
        <dbReference type="Proteomes" id="UP000694557"/>
    </source>
</evidence>
<dbReference type="GO" id="GO:0061630">
    <property type="term" value="F:ubiquitin protein ligase activity"/>
    <property type="evidence" value="ECO:0007669"/>
    <property type="project" value="TreeGrafter"/>
</dbReference>
<dbReference type="Ensembl" id="ENSOKIT00005010165.1">
    <property type="protein sequence ID" value="ENSOKIP00005009596.1"/>
    <property type="gene ID" value="ENSOKIG00005004226.1"/>
</dbReference>
<dbReference type="PROSITE" id="PS50089">
    <property type="entry name" value="ZF_RING_2"/>
    <property type="match status" value="1"/>
</dbReference>
<feature type="compositionally biased region" description="Basic residues" evidence="10">
    <location>
        <begin position="816"/>
        <end position="825"/>
    </location>
</feature>
<dbReference type="SMART" id="SM00184">
    <property type="entry name" value="RING"/>
    <property type="match status" value="1"/>
</dbReference>
<feature type="compositionally biased region" description="Low complexity" evidence="10">
    <location>
        <begin position="674"/>
        <end position="689"/>
    </location>
</feature>
<feature type="transmembrane region" description="Helical" evidence="11">
    <location>
        <begin position="375"/>
        <end position="393"/>
    </location>
</feature>
<feature type="compositionally biased region" description="Low complexity" evidence="10">
    <location>
        <begin position="758"/>
        <end position="773"/>
    </location>
</feature>
<feature type="transmembrane region" description="Helical" evidence="11">
    <location>
        <begin position="479"/>
        <end position="497"/>
    </location>
</feature>
<dbReference type="Gene3D" id="3.30.40.10">
    <property type="entry name" value="Zinc/RING finger domain, C3HC4 (zinc finger)"/>
    <property type="match status" value="1"/>
</dbReference>
<dbReference type="PANTHER" id="PTHR22763:SF164">
    <property type="entry name" value="RING FINGER PROTEIN 145-LIKE"/>
    <property type="match status" value="1"/>
</dbReference>
<evidence type="ECO:0000256" key="5">
    <source>
        <dbReference type="ARBA" id="ARBA00022833"/>
    </source>
</evidence>
<evidence type="ECO:0000256" key="8">
    <source>
        <dbReference type="ARBA" id="ARBA00035709"/>
    </source>
</evidence>
<feature type="transmembrane region" description="Helical" evidence="11">
    <location>
        <begin position="405"/>
        <end position="427"/>
    </location>
</feature>
<keyword evidence="3" id="KW-0479">Metal-binding</keyword>
<dbReference type="GO" id="GO:0016020">
    <property type="term" value="C:membrane"/>
    <property type="evidence" value="ECO:0007669"/>
    <property type="project" value="UniProtKB-SubCell"/>
</dbReference>
<dbReference type="InterPro" id="IPR001841">
    <property type="entry name" value="Znf_RING"/>
</dbReference>
<feature type="transmembrane region" description="Helical" evidence="11">
    <location>
        <begin position="141"/>
        <end position="160"/>
    </location>
</feature>
<dbReference type="GO" id="GO:0043161">
    <property type="term" value="P:proteasome-mediated ubiquitin-dependent protein catabolic process"/>
    <property type="evidence" value="ECO:0007669"/>
    <property type="project" value="TreeGrafter"/>
</dbReference>
<evidence type="ECO:0000256" key="2">
    <source>
        <dbReference type="ARBA" id="ARBA00022692"/>
    </source>
</evidence>
<keyword evidence="5" id="KW-0862">Zinc</keyword>
<keyword evidence="6 11" id="KW-1133">Transmembrane helix</keyword>
<feature type="transmembrane region" description="Helical" evidence="11">
    <location>
        <begin position="337"/>
        <end position="355"/>
    </location>
</feature>